<comment type="caution">
    <text evidence="1">The sequence shown here is derived from an EMBL/GenBank/DDBJ whole genome shotgun (WGS) entry which is preliminary data.</text>
</comment>
<name>A0ABW2Y9B8_9GAMM</name>
<evidence type="ECO:0000313" key="2">
    <source>
        <dbReference type="Proteomes" id="UP001597110"/>
    </source>
</evidence>
<evidence type="ECO:0000313" key="1">
    <source>
        <dbReference type="EMBL" id="MFD0724698.1"/>
    </source>
</evidence>
<evidence type="ECO:0008006" key="3">
    <source>
        <dbReference type="Google" id="ProtNLM"/>
    </source>
</evidence>
<accession>A0ABW2Y9B8</accession>
<proteinExistence type="predicted"/>
<keyword evidence="2" id="KW-1185">Reference proteome</keyword>
<dbReference type="RefSeq" id="WP_386822347.1">
    <property type="nucleotide sequence ID" value="NZ_JBHTIF010000001.1"/>
</dbReference>
<dbReference type="Proteomes" id="UP001597110">
    <property type="component" value="Unassembled WGS sequence"/>
</dbReference>
<organism evidence="1 2">
    <name type="scientific">Lysobacter brunescens</name>
    <dbReference type="NCBI Taxonomy" id="262323"/>
    <lineage>
        <taxon>Bacteria</taxon>
        <taxon>Pseudomonadati</taxon>
        <taxon>Pseudomonadota</taxon>
        <taxon>Gammaproteobacteria</taxon>
        <taxon>Lysobacterales</taxon>
        <taxon>Lysobacteraceae</taxon>
        <taxon>Lysobacter</taxon>
    </lineage>
</organism>
<protein>
    <recommendedName>
        <fullName evidence="3">Carboxypeptidase regulatory-like domain-containing protein</fullName>
    </recommendedName>
</protein>
<dbReference type="EMBL" id="JBHTIF010000001">
    <property type="protein sequence ID" value="MFD0724698.1"/>
    <property type="molecule type" value="Genomic_DNA"/>
</dbReference>
<gene>
    <name evidence="1" type="ORF">ACFQ0E_03700</name>
</gene>
<reference evidence="2" key="1">
    <citation type="journal article" date="2019" name="Int. J. Syst. Evol. Microbiol.">
        <title>The Global Catalogue of Microorganisms (GCM) 10K type strain sequencing project: providing services to taxonomists for standard genome sequencing and annotation.</title>
        <authorList>
            <consortium name="The Broad Institute Genomics Platform"/>
            <consortium name="The Broad Institute Genome Sequencing Center for Infectious Disease"/>
            <person name="Wu L."/>
            <person name="Ma J."/>
        </authorList>
    </citation>
    <scope>NUCLEOTIDE SEQUENCE [LARGE SCALE GENOMIC DNA]</scope>
    <source>
        <strain evidence="2">CCUG 55585</strain>
    </source>
</reference>
<sequence>MLVGTLVGQELVDDGAGDPEGRLAHRIRVERVLKGDAGRAWTAYSPNTSARWTGDIGKRYVFFAASGELESSCSGLDTPAYVARVDAELRQFRRAKTASIEGTTVGLGPRSPRPLLIAESRAGTHAIRIDADGRFSGELPPGRYRLHADNLRPSVYSAPLGHVTLQAGQCALLELESVR</sequence>